<sequence>MFCSSWCAVYLKEEANLILVSNSQGGIWSILVTFFSLESYRWLSENPATTTVALLSQISQQLDDQNTRSSGSSTPTFRPAASIIRINCFWFLSLIMTITCTVIGLLCKQWLDEHCRRTHTRTHMETLALQHLRIESLERWGVPYIITRLPVLLQLALLLFLVGLLELFWLSNAILFAIGLAAIGLIFLFYSATTYLSAIQILRHALKSQPYNDSPAATLSHLRSLGSVCPYKSPQSWAVFSVMRSFLQTSFVKHVLYRLFRGRLSFGTFQDALDRNLNTIVRWSSFDLEVVRTFEGMKNAPSFHGIKGLQQLLRTFRDTESIPHLANILNSLPSTLTSLVTSTAFDDWKLPLWKKLQRNDIEQALKDPITFFPTERSEAGLDPYGKDHFGPSPQSPAFTQLFYYLSSWGNNDFDWKSRYEMTELLYRTEIPLRARMPFVVPFYELEKLLCSELNDPTTHGTSSRDNSERIYERGIAIEFLHFYELGWTVASSLLDSGHHDKLALVKAVTDHLLLYESDLNPASSMLLTSSHGLEFLSFLDDRIKKERLNENGDWIFANIMPRWSRASQRAIHRHSSELKQWDKTNEIAEAYKQKDAGKGKEHNELAFARYPKIEPYPPAPSLMTPPRRSREYIVEYPLTTGNALSSPDSSLRPSDYYNPIVRELIPHADDQSSARFRQPRSQIIRYPSPVLSEESEARPIRRPPSSVLYKPETFTREAAPPSWYRHTPSYDGPKTDPPPRIVIPSTSYASVPVSAKAESEIQVFSSGEDYARMASPSPTRSLRPPPWVESEGKWHHADAASESDEGPPSPSVSVSESISPEVTIIRRPLPTIPPPPTPPQHSWYRRRSPSYDRIPVVPLSSVPPSSFRSGSAAAMIDPEVSSNEDIQISISPPTRPSPPSTPISARDDEGFLSPTELGPRHTV</sequence>
<name>A0A9P7RTA6_9AGAR</name>
<dbReference type="AlphaFoldDB" id="A0A9P7RTA6"/>
<keyword evidence="2" id="KW-1133">Transmembrane helix</keyword>
<evidence type="ECO:0000259" key="3">
    <source>
        <dbReference type="Pfam" id="PF20153"/>
    </source>
</evidence>
<keyword evidence="2" id="KW-0472">Membrane</keyword>
<dbReference type="RefSeq" id="XP_043005474.1">
    <property type="nucleotide sequence ID" value="XM_043158102.1"/>
</dbReference>
<feature type="compositionally biased region" description="Low complexity" evidence="1">
    <location>
        <begin position="855"/>
        <end position="866"/>
    </location>
</feature>
<organism evidence="4 5">
    <name type="scientific">Marasmius oreades</name>
    <name type="common">fairy-ring Marasmius</name>
    <dbReference type="NCBI Taxonomy" id="181124"/>
    <lineage>
        <taxon>Eukaryota</taxon>
        <taxon>Fungi</taxon>
        <taxon>Dikarya</taxon>
        <taxon>Basidiomycota</taxon>
        <taxon>Agaricomycotina</taxon>
        <taxon>Agaricomycetes</taxon>
        <taxon>Agaricomycetidae</taxon>
        <taxon>Agaricales</taxon>
        <taxon>Marasmiineae</taxon>
        <taxon>Marasmiaceae</taxon>
        <taxon>Marasmius</taxon>
    </lineage>
</organism>
<evidence type="ECO:0000313" key="5">
    <source>
        <dbReference type="Proteomes" id="UP001049176"/>
    </source>
</evidence>
<evidence type="ECO:0000313" key="4">
    <source>
        <dbReference type="EMBL" id="KAG7089003.1"/>
    </source>
</evidence>
<proteinExistence type="predicted"/>
<feature type="domain" description="DUF6535" evidence="3">
    <location>
        <begin position="25"/>
        <end position="169"/>
    </location>
</feature>
<feature type="region of interest" description="Disordered" evidence="1">
    <location>
        <begin position="719"/>
        <end position="743"/>
    </location>
</feature>
<comment type="caution">
    <text evidence="4">The sequence shown here is derived from an EMBL/GenBank/DDBJ whole genome shotgun (WGS) entry which is preliminary data.</text>
</comment>
<reference evidence="4" key="1">
    <citation type="journal article" date="2021" name="Genome Biol. Evol.">
        <title>The assembled and annotated genome of the fairy-ring fungus Marasmius oreades.</title>
        <authorList>
            <person name="Hiltunen M."/>
            <person name="Ament-Velasquez S.L."/>
            <person name="Johannesson H."/>
        </authorList>
    </citation>
    <scope>NUCLEOTIDE SEQUENCE</scope>
    <source>
        <strain evidence="4">03SP1</strain>
    </source>
</reference>
<feature type="transmembrane region" description="Helical" evidence="2">
    <location>
        <begin position="149"/>
        <end position="169"/>
    </location>
</feature>
<dbReference type="Proteomes" id="UP001049176">
    <property type="component" value="Chromosome 8"/>
</dbReference>
<dbReference type="GeneID" id="66082027"/>
<gene>
    <name evidence="4" type="ORF">E1B28_012952</name>
</gene>
<evidence type="ECO:0000256" key="2">
    <source>
        <dbReference type="SAM" id="Phobius"/>
    </source>
</evidence>
<dbReference type="Pfam" id="PF20153">
    <property type="entry name" value="DUF6535"/>
    <property type="match status" value="1"/>
</dbReference>
<dbReference type="KEGG" id="more:E1B28_012952"/>
<feature type="compositionally biased region" description="Pro residues" evidence="1">
    <location>
        <begin position="830"/>
        <end position="839"/>
    </location>
</feature>
<dbReference type="OrthoDB" id="3016182at2759"/>
<feature type="compositionally biased region" description="Basic and acidic residues" evidence="1">
    <location>
        <begin position="790"/>
        <end position="799"/>
    </location>
</feature>
<dbReference type="EMBL" id="CM032188">
    <property type="protein sequence ID" value="KAG7089003.1"/>
    <property type="molecule type" value="Genomic_DNA"/>
</dbReference>
<protein>
    <recommendedName>
        <fullName evidence="3">DUF6535 domain-containing protein</fullName>
    </recommendedName>
</protein>
<evidence type="ECO:0000256" key="1">
    <source>
        <dbReference type="SAM" id="MobiDB-lite"/>
    </source>
</evidence>
<feature type="compositionally biased region" description="Low complexity" evidence="1">
    <location>
        <begin position="811"/>
        <end position="829"/>
    </location>
</feature>
<feature type="transmembrane region" description="Helical" evidence="2">
    <location>
        <begin position="175"/>
        <end position="198"/>
    </location>
</feature>
<keyword evidence="5" id="KW-1185">Reference proteome</keyword>
<feature type="transmembrane region" description="Helical" evidence="2">
    <location>
        <begin position="89"/>
        <end position="107"/>
    </location>
</feature>
<dbReference type="InterPro" id="IPR045338">
    <property type="entry name" value="DUF6535"/>
</dbReference>
<accession>A0A9P7RTA6</accession>
<keyword evidence="2" id="KW-0812">Transmembrane</keyword>
<feature type="region of interest" description="Disordered" evidence="1">
    <location>
        <begin position="771"/>
        <end position="923"/>
    </location>
</feature>